<evidence type="ECO:0000256" key="4">
    <source>
        <dbReference type="ARBA" id="ARBA00022989"/>
    </source>
</evidence>
<keyword evidence="5 6" id="KW-0472">Membrane</keyword>
<dbReference type="EMBL" id="CP011390">
    <property type="protein sequence ID" value="ANE52289.1"/>
    <property type="molecule type" value="Genomic_DNA"/>
</dbReference>
<evidence type="ECO:0000256" key="1">
    <source>
        <dbReference type="ARBA" id="ARBA00004651"/>
    </source>
</evidence>
<gene>
    <name evidence="7" type="ORF">SY85_19155</name>
</gene>
<reference evidence="7 8" key="2">
    <citation type="journal article" date="2016" name="Int. J. Syst. Evol. Microbiol.">
        <title>Flavisolibacter tropicus sp. nov., isolated from tropical soil.</title>
        <authorList>
            <person name="Lee J.J."/>
            <person name="Kang M.S."/>
            <person name="Kim G.S."/>
            <person name="Lee C.S."/>
            <person name="Lim S."/>
            <person name="Lee J."/>
            <person name="Roh S.H."/>
            <person name="Kang H."/>
            <person name="Ha J.M."/>
            <person name="Bae S."/>
            <person name="Jung H.Y."/>
            <person name="Kim M.K."/>
        </authorList>
    </citation>
    <scope>NUCLEOTIDE SEQUENCE [LARGE SCALE GENOMIC DNA]</scope>
    <source>
        <strain evidence="7 8">LCS9</strain>
    </source>
</reference>
<dbReference type="OrthoDB" id="1121314at2"/>
<feature type="transmembrane region" description="Helical" evidence="6">
    <location>
        <begin position="303"/>
        <end position="324"/>
    </location>
</feature>
<evidence type="ECO:0008006" key="9">
    <source>
        <dbReference type="Google" id="ProtNLM"/>
    </source>
</evidence>
<keyword evidence="3 6" id="KW-0812">Transmembrane</keyword>
<protein>
    <recommendedName>
        <fullName evidence="9">Flippase-like domain-containing protein</fullName>
    </recommendedName>
</protein>
<evidence type="ECO:0000256" key="3">
    <source>
        <dbReference type="ARBA" id="ARBA00022692"/>
    </source>
</evidence>
<reference evidence="8" key="1">
    <citation type="submission" date="2015-01" db="EMBL/GenBank/DDBJ databases">
        <title>Flavisolibacter sp./LCS9/ whole genome sequencing.</title>
        <authorList>
            <person name="Kim M.K."/>
            <person name="Srinivasan S."/>
            <person name="Lee J.-J."/>
        </authorList>
    </citation>
    <scope>NUCLEOTIDE SEQUENCE [LARGE SCALE GENOMIC DNA]</scope>
    <source>
        <strain evidence="8">LCS9</strain>
    </source>
</reference>
<keyword evidence="2" id="KW-1003">Cell membrane</keyword>
<evidence type="ECO:0000256" key="2">
    <source>
        <dbReference type="ARBA" id="ARBA00022475"/>
    </source>
</evidence>
<name>A0A172TYW9_9BACT</name>
<feature type="transmembrane region" description="Helical" evidence="6">
    <location>
        <begin position="278"/>
        <end position="297"/>
    </location>
</feature>
<dbReference type="AlphaFoldDB" id="A0A172TYW9"/>
<accession>A0A172TYW9</accession>
<organism evidence="7 8">
    <name type="scientific">Flavisolibacter tropicus</name>
    <dbReference type="NCBI Taxonomy" id="1492898"/>
    <lineage>
        <taxon>Bacteria</taxon>
        <taxon>Pseudomonadati</taxon>
        <taxon>Bacteroidota</taxon>
        <taxon>Chitinophagia</taxon>
        <taxon>Chitinophagales</taxon>
        <taxon>Chitinophagaceae</taxon>
        <taxon>Flavisolibacter</taxon>
    </lineage>
</organism>
<evidence type="ECO:0000313" key="8">
    <source>
        <dbReference type="Proteomes" id="UP000077177"/>
    </source>
</evidence>
<feature type="transmembrane region" description="Helical" evidence="6">
    <location>
        <begin position="9"/>
        <end position="28"/>
    </location>
</feature>
<dbReference type="Pfam" id="PF03706">
    <property type="entry name" value="LPG_synthase_TM"/>
    <property type="match status" value="1"/>
</dbReference>
<evidence type="ECO:0000313" key="7">
    <source>
        <dbReference type="EMBL" id="ANE52289.1"/>
    </source>
</evidence>
<comment type="subcellular location">
    <subcellularLocation>
        <location evidence="1">Cell membrane</location>
        <topology evidence="1">Multi-pass membrane protein</topology>
    </subcellularLocation>
</comment>
<evidence type="ECO:0000256" key="6">
    <source>
        <dbReference type="SAM" id="Phobius"/>
    </source>
</evidence>
<sequence>MRLNKNIKFLINYFLGPLLFAWLCFSIYQQVSGQSQVAATWLHLKEALINGKGGNLALAMSLMVANWGLETVKWQMAIAPVHQLRFWQAFKAVLSGVAFSITTPNRTGEYVGRMLYMPEGKRLKVIAVTLISSCSQLLITFLLGTIGLIVLKSALLKAWPALDVWYPYIVTGLVCGTSILTLLYCKVSQLERWAEQWLKRNKYLYLVEALRNYSMQRLAAILLLSFTRFCVFVVQYILLFHLFEVHIPAVTLFWIMSLIFLGLAIVPSITLVEIGVRGEISLLLAGLYSSNNLGILLTSVSIWLINLIIPALAGSVLILGIRIFKKRKERQQAYKGKQAEVL</sequence>
<evidence type="ECO:0000256" key="5">
    <source>
        <dbReference type="ARBA" id="ARBA00023136"/>
    </source>
</evidence>
<dbReference type="KEGG" id="fla:SY85_19155"/>
<feature type="transmembrane region" description="Helical" evidence="6">
    <location>
        <begin position="245"/>
        <end position="266"/>
    </location>
</feature>
<feature type="transmembrane region" description="Helical" evidence="6">
    <location>
        <begin position="123"/>
        <end position="150"/>
    </location>
</feature>
<dbReference type="GO" id="GO:0005886">
    <property type="term" value="C:plasma membrane"/>
    <property type="evidence" value="ECO:0007669"/>
    <property type="project" value="UniProtKB-SubCell"/>
</dbReference>
<dbReference type="Proteomes" id="UP000077177">
    <property type="component" value="Chromosome"/>
</dbReference>
<keyword evidence="8" id="KW-1185">Reference proteome</keyword>
<feature type="transmembrane region" description="Helical" evidence="6">
    <location>
        <begin position="48"/>
        <end position="69"/>
    </location>
</feature>
<dbReference type="InterPro" id="IPR022791">
    <property type="entry name" value="L-PG_synthase/AglD"/>
</dbReference>
<feature type="transmembrane region" description="Helical" evidence="6">
    <location>
        <begin position="165"/>
        <end position="185"/>
    </location>
</feature>
<proteinExistence type="predicted"/>
<feature type="transmembrane region" description="Helical" evidence="6">
    <location>
        <begin position="218"/>
        <end position="239"/>
    </location>
</feature>
<dbReference type="RefSeq" id="WP_066406595.1">
    <property type="nucleotide sequence ID" value="NZ_CP011390.1"/>
</dbReference>
<keyword evidence="4 6" id="KW-1133">Transmembrane helix</keyword>
<dbReference type="STRING" id="1492898.SY85_19155"/>